<dbReference type="Proteomes" id="UP001177021">
    <property type="component" value="Unassembled WGS sequence"/>
</dbReference>
<protein>
    <submittedName>
        <fullName evidence="1">Uncharacterized protein</fullName>
    </submittedName>
</protein>
<comment type="caution">
    <text evidence="1">The sequence shown here is derived from an EMBL/GenBank/DDBJ whole genome shotgun (WGS) entry which is preliminary data.</text>
</comment>
<organism evidence="1 2">
    <name type="scientific">Trifolium pratense</name>
    <name type="common">Red clover</name>
    <dbReference type="NCBI Taxonomy" id="57577"/>
    <lineage>
        <taxon>Eukaryota</taxon>
        <taxon>Viridiplantae</taxon>
        <taxon>Streptophyta</taxon>
        <taxon>Embryophyta</taxon>
        <taxon>Tracheophyta</taxon>
        <taxon>Spermatophyta</taxon>
        <taxon>Magnoliopsida</taxon>
        <taxon>eudicotyledons</taxon>
        <taxon>Gunneridae</taxon>
        <taxon>Pentapetalae</taxon>
        <taxon>rosids</taxon>
        <taxon>fabids</taxon>
        <taxon>Fabales</taxon>
        <taxon>Fabaceae</taxon>
        <taxon>Papilionoideae</taxon>
        <taxon>50 kb inversion clade</taxon>
        <taxon>NPAAA clade</taxon>
        <taxon>Hologalegina</taxon>
        <taxon>IRL clade</taxon>
        <taxon>Trifolieae</taxon>
        <taxon>Trifolium</taxon>
    </lineage>
</organism>
<keyword evidence="2" id="KW-1185">Reference proteome</keyword>
<evidence type="ECO:0000313" key="2">
    <source>
        <dbReference type="Proteomes" id="UP001177021"/>
    </source>
</evidence>
<accession>A0ACB0MD85</accession>
<name>A0ACB0MD85_TRIPR</name>
<proteinExistence type="predicted"/>
<gene>
    <name evidence="1" type="ORF">MILVUS5_LOCUS40784</name>
</gene>
<dbReference type="EMBL" id="CASHSV030000823">
    <property type="protein sequence ID" value="CAJ2678515.1"/>
    <property type="molecule type" value="Genomic_DNA"/>
</dbReference>
<sequence length="120" mass="13740">MMGKPNSATDGSALVINNFNKDSKKYGKKNGKLWCDHCKFWCYHTYETCWELHGKPPNWKKKGEGRALQATSDQEPQSSVNAFPFTKEQLDQMYKLLESQTPSCSIAQKGFDLGEDDWHC</sequence>
<evidence type="ECO:0000313" key="1">
    <source>
        <dbReference type="EMBL" id="CAJ2678515.1"/>
    </source>
</evidence>
<reference evidence="1" key="1">
    <citation type="submission" date="2023-10" db="EMBL/GenBank/DDBJ databases">
        <authorList>
            <person name="Rodriguez Cubillos JULIANA M."/>
            <person name="De Vega J."/>
        </authorList>
    </citation>
    <scope>NUCLEOTIDE SEQUENCE</scope>
</reference>